<evidence type="ECO:0000313" key="1">
    <source>
        <dbReference type="EMBL" id="KAJ7427641.1"/>
    </source>
</evidence>
<reference evidence="1" key="1">
    <citation type="submission" date="2019-10" db="EMBL/GenBank/DDBJ databases">
        <authorList>
            <person name="Soares A.E.R."/>
            <person name="Aleixo A."/>
            <person name="Schneider P."/>
            <person name="Miyaki C.Y."/>
            <person name="Schneider M.P."/>
            <person name="Mello C."/>
            <person name="Vasconcelos A.T.R."/>
        </authorList>
    </citation>
    <scope>NUCLEOTIDE SEQUENCE</scope>
    <source>
        <tissue evidence="1">Muscle</tissue>
    </source>
</reference>
<protein>
    <submittedName>
        <fullName evidence="1">Uncharacterized protein</fullName>
    </submittedName>
</protein>
<sequence length="160" mass="18729">MRWTDYETNEFLLEQAGITSIEVMLIRTQLHWTGHMSRMEDHRLLKIVLYGELSTSCHKEGDPKRRYKDSLKQYLSLGHIDYHQWSTLASDGETQRHTIYSTASSFENAHRISLDEKRQCRKIYLSPLSPRETFSCVFCTRTCLFHIGIFSHQHACSKSG</sequence>
<accession>A0ABQ9DTS6</accession>
<gene>
    <name evidence="1" type="ORF">WISP_05257</name>
</gene>
<evidence type="ECO:0000313" key="2">
    <source>
        <dbReference type="Proteomes" id="UP001145742"/>
    </source>
</evidence>
<name>A0ABQ9DTS6_9PASS</name>
<dbReference type="EMBL" id="WHWB01031891">
    <property type="protein sequence ID" value="KAJ7427641.1"/>
    <property type="molecule type" value="Genomic_DNA"/>
</dbReference>
<organism evidence="1 2">
    <name type="scientific">Willisornis vidua</name>
    <name type="common">Xingu scale-backed antbird</name>
    <dbReference type="NCBI Taxonomy" id="1566151"/>
    <lineage>
        <taxon>Eukaryota</taxon>
        <taxon>Metazoa</taxon>
        <taxon>Chordata</taxon>
        <taxon>Craniata</taxon>
        <taxon>Vertebrata</taxon>
        <taxon>Euteleostomi</taxon>
        <taxon>Archelosauria</taxon>
        <taxon>Archosauria</taxon>
        <taxon>Dinosauria</taxon>
        <taxon>Saurischia</taxon>
        <taxon>Theropoda</taxon>
        <taxon>Coelurosauria</taxon>
        <taxon>Aves</taxon>
        <taxon>Neognathae</taxon>
        <taxon>Neoaves</taxon>
        <taxon>Telluraves</taxon>
        <taxon>Australaves</taxon>
        <taxon>Passeriformes</taxon>
        <taxon>Thamnophilidae</taxon>
        <taxon>Willisornis</taxon>
    </lineage>
</organism>
<proteinExistence type="predicted"/>
<keyword evidence="2" id="KW-1185">Reference proteome</keyword>
<dbReference type="Proteomes" id="UP001145742">
    <property type="component" value="Unassembled WGS sequence"/>
</dbReference>
<comment type="caution">
    <text evidence="1">The sequence shown here is derived from an EMBL/GenBank/DDBJ whole genome shotgun (WGS) entry which is preliminary data.</text>
</comment>